<evidence type="ECO:0000313" key="3">
    <source>
        <dbReference type="EMBL" id="BEQ16743.1"/>
    </source>
</evidence>
<feature type="transmembrane region" description="Helical" evidence="1">
    <location>
        <begin position="145"/>
        <end position="172"/>
    </location>
</feature>
<dbReference type="PANTHER" id="PTHR43849">
    <property type="entry name" value="BLL3936 PROTEIN"/>
    <property type="match status" value="1"/>
</dbReference>
<feature type="transmembrane region" description="Helical" evidence="1">
    <location>
        <begin position="480"/>
        <end position="499"/>
    </location>
</feature>
<dbReference type="Proteomes" id="UP001366166">
    <property type="component" value="Chromosome"/>
</dbReference>
<dbReference type="RefSeq" id="WP_338603013.1">
    <property type="nucleotide sequence ID" value="NZ_AP028679.1"/>
</dbReference>
<feature type="transmembrane region" description="Helical" evidence="1">
    <location>
        <begin position="663"/>
        <end position="681"/>
    </location>
</feature>
<dbReference type="AlphaFoldDB" id="A0AAU9EHZ9"/>
<dbReference type="Pfam" id="PF06808">
    <property type="entry name" value="DctM"/>
    <property type="match status" value="1"/>
</dbReference>
<feature type="domain" description="TRAP C4-dicarboxylate transport system permease DctM subunit" evidence="2">
    <location>
        <begin position="128"/>
        <end position="620"/>
    </location>
</feature>
<feature type="transmembrane region" description="Helical" evidence="1">
    <location>
        <begin position="349"/>
        <end position="373"/>
    </location>
</feature>
<organism evidence="3 4">
    <name type="scientific">Desulfoferula mesophila</name>
    <dbReference type="NCBI Taxonomy" id="3058419"/>
    <lineage>
        <taxon>Bacteria</taxon>
        <taxon>Pseudomonadati</taxon>
        <taxon>Thermodesulfobacteriota</taxon>
        <taxon>Desulfarculia</taxon>
        <taxon>Desulfarculales</taxon>
        <taxon>Desulfarculaceae</taxon>
        <taxon>Desulfoferula</taxon>
    </lineage>
</organism>
<reference evidence="4" key="1">
    <citation type="journal article" date="2023" name="Arch. Microbiol.">
        <title>Desulfoferula mesophilus gen. nov. sp. nov., a mesophilic sulfate-reducing bacterium isolated from a brackish lake sediment.</title>
        <authorList>
            <person name="Watanabe T."/>
            <person name="Yabe T."/>
            <person name="Tsuji J.M."/>
            <person name="Fukui M."/>
        </authorList>
    </citation>
    <scope>NUCLEOTIDE SEQUENCE [LARGE SCALE GENOMIC DNA]</scope>
    <source>
        <strain evidence="4">12FAK</strain>
    </source>
</reference>
<protein>
    <submittedName>
        <fullName evidence="3">C4-dicarboxylate ABC transporter permease</fullName>
    </submittedName>
</protein>
<dbReference type="InterPro" id="IPR010656">
    <property type="entry name" value="DctM"/>
</dbReference>
<feature type="transmembrane region" description="Helical" evidence="1">
    <location>
        <begin position="394"/>
        <end position="413"/>
    </location>
</feature>
<evidence type="ECO:0000256" key="1">
    <source>
        <dbReference type="SAM" id="Phobius"/>
    </source>
</evidence>
<feature type="transmembrane region" description="Helical" evidence="1">
    <location>
        <begin position="80"/>
        <end position="101"/>
    </location>
</feature>
<evidence type="ECO:0000259" key="2">
    <source>
        <dbReference type="Pfam" id="PF06808"/>
    </source>
</evidence>
<feature type="transmembrane region" description="Helical" evidence="1">
    <location>
        <begin position="20"/>
        <end position="41"/>
    </location>
</feature>
<feature type="transmembrane region" description="Helical" evidence="1">
    <location>
        <begin position="519"/>
        <end position="545"/>
    </location>
</feature>
<dbReference type="PANTHER" id="PTHR43849:SF2">
    <property type="entry name" value="BLL3936 PROTEIN"/>
    <property type="match status" value="1"/>
</dbReference>
<dbReference type="InterPro" id="IPR011853">
    <property type="entry name" value="TRAP_DctM-Dct_fused"/>
</dbReference>
<feature type="transmembrane region" description="Helical" evidence="1">
    <location>
        <begin position="121"/>
        <end position="138"/>
    </location>
</feature>
<keyword evidence="1" id="KW-0812">Transmembrane</keyword>
<keyword evidence="1" id="KW-0472">Membrane</keyword>
<feature type="transmembrane region" description="Helical" evidence="1">
    <location>
        <begin position="178"/>
        <end position="198"/>
    </location>
</feature>
<gene>
    <name evidence="3" type="ORF">FAK_38090</name>
</gene>
<evidence type="ECO:0000313" key="4">
    <source>
        <dbReference type="Proteomes" id="UP001366166"/>
    </source>
</evidence>
<feature type="transmembrane region" description="Helical" evidence="1">
    <location>
        <begin position="219"/>
        <end position="248"/>
    </location>
</feature>
<keyword evidence="4" id="KW-1185">Reference proteome</keyword>
<dbReference type="NCBIfam" id="TIGR02123">
    <property type="entry name" value="TRAP_fused"/>
    <property type="match status" value="1"/>
</dbReference>
<feature type="transmembrane region" description="Helical" evidence="1">
    <location>
        <begin position="630"/>
        <end position="651"/>
    </location>
</feature>
<sequence>MPSSTQVNSVADKHGPNQALVHTMAKVVMVLAVALSLYQLYTAGITALTALVQRSVHLGAILSLTYLLQPPFDGARKDRFSIWLLLDWLLVLASCYCVYYICANLDEIFARQGDWLDMDLYVSIAGTILVLEACRRVIGGVMAGICFAALVYAYTTGDIIMAVLACLVVARLCNKPKSWLTLLVIAATAAYWLYAHYYEPYLLDMFLHKPYSIERISTTLWLTTEGVFGLPLGVAATFVFVFVLFGAFLEVTGGGNFFIDLAYALTGRFSGGPAKTAVLASGFMGSVSGSAVGNVVATGSFTIPMMKRVGYRPHVAGAIEAAASTGGQLMPPIMGAGAFLMAEFTNTSYLTIIKVALVPAIMYYLTVLLFVHFEAKKEGIVGQPKEKLPKAWKVVKGGLHFIIPVGILVYVLMANYSPMMAGFVAVMSTLAASILANLVRWSVSKGMVPAISDQRLSAGELAKAEGKMVLTGLERGAKNAIMVSVACAAAGIIVGTVTLTGMGLKFSSLVLDLSFGIEALAILLIGAASLVLGMGLPVTASYIVLATLAGPALLDLGVPLLVTHMIVFWYSQDANVTPPVSLASFAGAGVAGANPMQTAFTSWKLAKGLYIIPIVMAYRPLLGMGKDYELMHWEVILAWITTLLGLVAFAAALDRYMFRKATVLETIMLVFAAALLFWPDIMLPGGAVIPAWLVDSVGLVLLALVVAMQKFISPAAGGPQVQTAGN</sequence>
<keyword evidence="1" id="KW-1133">Transmembrane helix</keyword>
<dbReference type="EMBL" id="AP028679">
    <property type="protein sequence ID" value="BEQ16743.1"/>
    <property type="molecule type" value="Genomic_DNA"/>
</dbReference>
<feature type="transmembrane region" description="Helical" evidence="1">
    <location>
        <begin position="552"/>
        <end position="570"/>
    </location>
</feature>
<feature type="transmembrane region" description="Helical" evidence="1">
    <location>
        <begin position="419"/>
        <end position="439"/>
    </location>
</feature>
<dbReference type="KEGG" id="dmp:FAK_38090"/>
<feature type="transmembrane region" description="Helical" evidence="1">
    <location>
        <begin position="687"/>
        <end position="707"/>
    </location>
</feature>
<name>A0AAU9EHZ9_9BACT</name>
<proteinExistence type="predicted"/>
<accession>A0AAU9EHZ9</accession>